<feature type="domain" description="LiaI-LiaF-like transmembrane region" evidence="3">
    <location>
        <begin position="8"/>
        <end position="51"/>
    </location>
</feature>
<reference evidence="4 5" key="1">
    <citation type="journal article" date="2020" name="Biotechnol. Biofuels">
        <title>New insights from the biogas microbiome by comprehensive genome-resolved metagenomics of nearly 1600 species originating from multiple anaerobic digesters.</title>
        <authorList>
            <person name="Campanaro S."/>
            <person name="Treu L."/>
            <person name="Rodriguez-R L.M."/>
            <person name="Kovalovszki A."/>
            <person name="Ziels R.M."/>
            <person name="Maus I."/>
            <person name="Zhu X."/>
            <person name="Kougias P.G."/>
            <person name="Basile A."/>
            <person name="Luo G."/>
            <person name="Schluter A."/>
            <person name="Konstantinidis K.T."/>
            <person name="Angelidaki I."/>
        </authorList>
    </citation>
    <scope>NUCLEOTIDE SEQUENCE [LARGE SCALE GENOMIC DNA]</scope>
    <source>
        <strain evidence="4">AS19jrsBPTG_9</strain>
    </source>
</reference>
<proteinExistence type="predicted"/>
<keyword evidence="1" id="KW-1133">Transmembrane helix</keyword>
<organism evidence="4 5">
    <name type="scientific">Candidatus Dojkabacteria bacterium</name>
    <dbReference type="NCBI Taxonomy" id="2099670"/>
    <lineage>
        <taxon>Bacteria</taxon>
        <taxon>Candidatus Dojkabacteria</taxon>
    </lineage>
</organism>
<keyword evidence="1" id="KW-0472">Membrane</keyword>
<feature type="transmembrane region" description="Helical" evidence="1">
    <location>
        <begin position="7"/>
        <end position="25"/>
    </location>
</feature>
<evidence type="ECO:0000259" key="2">
    <source>
        <dbReference type="Pfam" id="PF09922"/>
    </source>
</evidence>
<comment type="caution">
    <text evidence="4">The sequence shown here is derived from an EMBL/GenBank/DDBJ whole genome shotgun (WGS) entry which is preliminary data.</text>
</comment>
<gene>
    <name evidence="4" type="ORF">GX888_03430</name>
</gene>
<sequence length="329" mass="37088">MGSRNYSWPLIILFFGIMLLLNTTGVIGWDIWIYTLRFWPILVIIVGINIILGSSRLGRIIQSLLTLILLLFVFVVSYIQYSEKGITMLPSSLNEWVLQGGSGMFNLTDNLVREDFWISSNEYEEVNRREIKMNMSASEFLLEDSIDIDEYILVNSSYPKAFRPPVIERELEDDVLNIYIDGAGREKFNLFTNESEYEVKIGHPDIVTDFDINLGAGKGEVELSKIQIEDFVVEVGAGNLTTAFSINSLPKGEIRFIVGAGRVNLIIPQRISYSLEYDLGIGNIKINDKTVSGISGGKGSYESEDYRMSDTRINMLVTVGVGTFNIENR</sequence>
<evidence type="ECO:0000313" key="4">
    <source>
        <dbReference type="EMBL" id="NLZ24767.1"/>
    </source>
</evidence>
<accession>A0A847VEI2</accession>
<dbReference type="Pfam" id="PF09922">
    <property type="entry name" value="LiaF-like_C"/>
    <property type="match status" value="1"/>
</dbReference>
<feature type="domain" description="Cell wall-active antibiotics response LiaF-like C-terminal" evidence="2">
    <location>
        <begin position="224"/>
        <end position="325"/>
    </location>
</feature>
<dbReference type="InterPro" id="IPR043726">
    <property type="entry name" value="LiaI-LiaF-like_TM1"/>
</dbReference>
<feature type="transmembrane region" description="Helical" evidence="1">
    <location>
        <begin position="64"/>
        <end position="81"/>
    </location>
</feature>
<evidence type="ECO:0000259" key="3">
    <source>
        <dbReference type="Pfam" id="PF18917"/>
    </source>
</evidence>
<evidence type="ECO:0000313" key="5">
    <source>
        <dbReference type="Proteomes" id="UP000564033"/>
    </source>
</evidence>
<dbReference type="EMBL" id="JAAZIL010000086">
    <property type="protein sequence ID" value="NLZ24767.1"/>
    <property type="molecule type" value="Genomic_DNA"/>
</dbReference>
<dbReference type="AlphaFoldDB" id="A0A847VEI2"/>
<name>A0A847VEI2_9BACT</name>
<feature type="transmembrane region" description="Helical" evidence="1">
    <location>
        <begin position="31"/>
        <end position="52"/>
    </location>
</feature>
<dbReference type="Pfam" id="PF18917">
    <property type="entry name" value="LiaI-LiaF-like_TM1"/>
    <property type="match status" value="1"/>
</dbReference>
<protein>
    <submittedName>
        <fullName evidence="4">Cell wall-active antibiotics response protein</fullName>
    </submittedName>
</protein>
<keyword evidence="1" id="KW-0812">Transmembrane</keyword>
<dbReference type="InterPro" id="IPR024425">
    <property type="entry name" value="LiaF-like_C"/>
</dbReference>
<dbReference type="Proteomes" id="UP000564033">
    <property type="component" value="Unassembled WGS sequence"/>
</dbReference>
<evidence type="ECO:0000256" key="1">
    <source>
        <dbReference type="SAM" id="Phobius"/>
    </source>
</evidence>